<dbReference type="OrthoDB" id="3196277at2"/>
<dbReference type="STRING" id="1299998.AUL39_03245"/>
<dbReference type="EMBL" id="LOJF01000001">
    <property type="protein sequence ID" value="KUH59349.1"/>
    <property type="molecule type" value="Genomic_DNA"/>
</dbReference>
<dbReference type="RefSeq" id="WP_059053555.1">
    <property type="nucleotide sequence ID" value="NZ_LOJF01000001.1"/>
</dbReference>
<accession>A0A124EH27</accession>
<evidence type="ECO:0000313" key="2">
    <source>
        <dbReference type="Proteomes" id="UP000054078"/>
    </source>
</evidence>
<comment type="caution">
    <text evidence="1">The sequence shown here is derived from an EMBL/GenBank/DDBJ whole genome shotgun (WGS) entry which is preliminary data.</text>
</comment>
<gene>
    <name evidence="1" type="ORF">AUL39_03245</name>
</gene>
<reference evidence="1 2" key="1">
    <citation type="submission" date="2015-12" db="EMBL/GenBank/DDBJ databases">
        <title>Draft Genome Sequence of Olsenella scatoligenes SK9K4T; a Producer of 3-Methylindole- (skatole) and 4-Methylphenol- (p-cresol) Isolated from Pig Feces.</title>
        <authorList>
            <person name="Li X."/>
            <person name="Borg B."/>
            <person name="Canibe N."/>
        </authorList>
    </citation>
    <scope>NUCLEOTIDE SEQUENCE [LARGE SCALE GENOMIC DNA]</scope>
    <source>
        <strain evidence="1 2">SK9K4</strain>
    </source>
</reference>
<name>A0A124EH27_TRASO</name>
<proteinExistence type="predicted"/>
<dbReference type="Proteomes" id="UP000054078">
    <property type="component" value="Unassembled WGS sequence"/>
</dbReference>
<keyword evidence="2" id="KW-1185">Reference proteome</keyword>
<sequence length="430" mass="49952">MSERKRYKIHLDPQLIEDFSEAIDAQEHITEQVSFVEKAFAKKKYRGVPAWDCICACVHRIRDTVEYLNDQTLGEQNYRSAFDFINFINNTSVVLDSVDMLARIFGVDLTVEDARTEAFHQLGDNGKGTDKKYFEFLRSLCAVHPMETNRYKGMYHETDIVTCPYLTWVGGTFLEDHWHCDLHGHAFVNESNSWGEDVCVHMDQVFAHIKYRYSLLRKIGAALERYQERRIEEYRNTPVPGCGADESEIDYIERLKNVEIERFGSNNDFVYDFAERVMAFEPTNAGNRAASERYKNAWRFALGLQLNVLRDMDRNGVGHAGVADNDTDWILFEHLIYADCTCDELDGYDYQLEKLGYLAGHSGPSDAAWGRLKLRELEPVFRRYVSMDLDNDSDEELYMLSRIALYEIALRHDCEVNRAIPYSPEYREVS</sequence>
<dbReference type="AlphaFoldDB" id="A0A124EH27"/>
<evidence type="ECO:0000313" key="1">
    <source>
        <dbReference type="EMBL" id="KUH59349.1"/>
    </source>
</evidence>
<protein>
    <submittedName>
        <fullName evidence="1">Uncharacterized protein</fullName>
    </submittedName>
</protein>
<organism evidence="1 2">
    <name type="scientific">Tractidigestivibacter scatoligenes</name>
    <name type="common">Olsenella scatoligenes</name>
    <dbReference type="NCBI Taxonomy" id="1299998"/>
    <lineage>
        <taxon>Bacteria</taxon>
        <taxon>Bacillati</taxon>
        <taxon>Actinomycetota</taxon>
        <taxon>Coriobacteriia</taxon>
        <taxon>Coriobacteriales</taxon>
        <taxon>Atopobiaceae</taxon>
        <taxon>Tractidigestivibacter</taxon>
    </lineage>
</organism>